<dbReference type="RefSeq" id="XP_013397495.1">
    <property type="nucleotide sequence ID" value="XM_013542041.2"/>
</dbReference>
<keyword evidence="1" id="KW-1133">Transmembrane helix</keyword>
<dbReference type="PANTHER" id="PTHR21284">
    <property type="entry name" value="EG:80H7.2 PROTEIN"/>
    <property type="match status" value="1"/>
</dbReference>
<reference evidence="3" key="2">
    <citation type="submission" date="2025-08" db="UniProtKB">
        <authorList>
            <consortium name="RefSeq"/>
        </authorList>
    </citation>
    <scope>IDENTIFICATION</scope>
</reference>
<gene>
    <name evidence="3" type="primary">LOC106164212</name>
</gene>
<dbReference type="PANTHER" id="PTHR21284:SF11">
    <property type="entry name" value="KUNE-KUNE"/>
    <property type="match status" value="1"/>
</dbReference>
<evidence type="ECO:0000313" key="2">
    <source>
        <dbReference type="Proteomes" id="UP000085678"/>
    </source>
</evidence>
<keyword evidence="1" id="KW-0812">Transmembrane</keyword>
<accession>A0A1S3IGV5</accession>
<name>A0A1S3IGV5_LINAN</name>
<keyword evidence="2" id="KW-1185">Reference proteome</keyword>
<feature type="transmembrane region" description="Helical" evidence="1">
    <location>
        <begin position="89"/>
        <end position="108"/>
    </location>
</feature>
<reference evidence="3" key="1">
    <citation type="journal article" date="2015" name="Nat. Commun.">
        <title>The Lingula genome provides insights into brachiopod evolution and the origin of phosphate biomineralization.</title>
        <authorList>
            <person name="Luo Y.J."/>
            <person name="Takeuchi T."/>
            <person name="Koyanagi R."/>
            <person name="Yamada L."/>
            <person name="Kanda M."/>
            <person name="Khalturina M."/>
            <person name="Fujie M."/>
            <person name="Yamasaki S.I."/>
            <person name="Endo K."/>
            <person name="Satoh N."/>
        </authorList>
    </citation>
    <scope>NUCLEOTIDE SEQUENCE</scope>
</reference>
<sequence>MPDIVEIGFRERLLINIWRLSKKYKVSLVTSFLGLLVFIIGFSTPHWAVLDGKQKTVSVGLWEICFDGYCDYLGIVGGWLAVTRTLECIGFIFILKALIVSLVYVCVPRFDTPGILYTQAGLHFVAALLVLVGDIIFGVYKAQDGYVISWSLVLTILMIILEITSGILVVLHSR</sequence>
<proteinExistence type="predicted"/>
<dbReference type="InParanoid" id="A0A1S3IGV5"/>
<feature type="transmembrane region" description="Helical" evidence="1">
    <location>
        <begin position="120"/>
        <end position="140"/>
    </location>
</feature>
<protein>
    <submittedName>
        <fullName evidence="3">Uncharacterized protein LOC106164212</fullName>
    </submittedName>
</protein>
<dbReference type="Gene3D" id="1.20.140.150">
    <property type="match status" value="1"/>
</dbReference>
<dbReference type="OrthoDB" id="6140671at2759"/>
<evidence type="ECO:0000313" key="3">
    <source>
        <dbReference type="RefSeq" id="XP_013397495.1"/>
    </source>
</evidence>
<keyword evidence="1" id="KW-0472">Membrane</keyword>
<dbReference type="Proteomes" id="UP000085678">
    <property type="component" value="Unplaced"/>
</dbReference>
<dbReference type="AlphaFoldDB" id="A0A1S3IGV5"/>
<evidence type="ECO:0000256" key="1">
    <source>
        <dbReference type="SAM" id="Phobius"/>
    </source>
</evidence>
<dbReference type="STRING" id="7574.A0A1S3IGV5"/>
<dbReference type="GeneID" id="106164212"/>
<dbReference type="KEGG" id="lak:106164212"/>
<feature type="transmembrane region" description="Helical" evidence="1">
    <location>
        <begin position="146"/>
        <end position="171"/>
    </location>
</feature>
<feature type="transmembrane region" description="Helical" evidence="1">
    <location>
        <begin position="26"/>
        <end position="48"/>
    </location>
</feature>
<organism evidence="2 3">
    <name type="scientific">Lingula anatina</name>
    <name type="common">Brachiopod</name>
    <name type="synonym">Lingula unguis</name>
    <dbReference type="NCBI Taxonomy" id="7574"/>
    <lineage>
        <taxon>Eukaryota</taxon>
        <taxon>Metazoa</taxon>
        <taxon>Spiralia</taxon>
        <taxon>Lophotrochozoa</taxon>
        <taxon>Brachiopoda</taxon>
        <taxon>Linguliformea</taxon>
        <taxon>Lingulata</taxon>
        <taxon>Lingulida</taxon>
        <taxon>Linguloidea</taxon>
        <taxon>Lingulidae</taxon>
        <taxon>Lingula</taxon>
    </lineage>
</organism>